<evidence type="ECO:0000256" key="7">
    <source>
        <dbReference type="ARBA" id="ARBA00022840"/>
    </source>
</evidence>
<dbReference type="Pfam" id="PF21964">
    <property type="entry name" value="NSF_ATPase_lid"/>
    <property type="match status" value="1"/>
</dbReference>
<dbReference type="GO" id="GO:0005524">
    <property type="term" value="F:ATP binding"/>
    <property type="evidence" value="ECO:0007669"/>
    <property type="project" value="UniProtKB-UniRule"/>
</dbReference>
<dbReference type="SUPFAM" id="SSF50692">
    <property type="entry name" value="ADC-like"/>
    <property type="match status" value="1"/>
</dbReference>
<dbReference type="Gene3D" id="2.40.40.20">
    <property type="match status" value="1"/>
</dbReference>
<evidence type="ECO:0000313" key="13">
    <source>
        <dbReference type="Proteomes" id="UP000694402"/>
    </source>
</evidence>
<evidence type="ECO:0000256" key="5">
    <source>
        <dbReference type="ARBA" id="ARBA00022737"/>
    </source>
</evidence>
<evidence type="ECO:0000313" key="12">
    <source>
        <dbReference type="Ensembl" id="ENSOTSP00005092535.2"/>
    </source>
</evidence>
<keyword evidence="3 9" id="KW-0813">Transport</keyword>
<keyword evidence="13" id="KW-1185">Reference proteome</keyword>
<reference evidence="12" key="1">
    <citation type="submission" date="2025-08" db="UniProtKB">
        <authorList>
            <consortium name="Ensembl"/>
        </authorList>
    </citation>
    <scope>IDENTIFICATION</scope>
</reference>
<keyword evidence="9" id="KW-0378">Hydrolase</keyword>
<keyword evidence="9" id="KW-0931">ER-Golgi transport</keyword>
<dbReference type="SUPFAM" id="SSF54585">
    <property type="entry name" value="Cdc48 domain 2-like"/>
    <property type="match status" value="1"/>
</dbReference>
<dbReference type="Gene3D" id="3.40.50.300">
    <property type="entry name" value="P-loop containing nucleotide triphosphate hydrolases"/>
    <property type="match status" value="2"/>
</dbReference>
<dbReference type="FunFam" id="3.40.50.300:FF:000187">
    <property type="entry name" value="Vesicular-fusion ATPase SEC18"/>
    <property type="match status" value="1"/>
</dbReference>
<dbReference type="GO" id="GO:0006891">
    <property type="term" value="P:intra-Golgi vesicle-mediated transport"/>
    <property type="evidence" value="ECO:0007669"/>
    <property type="project" value="TreeGrafter"/>
</dbReference>
<dbReference type="InterPro" id="IPR029067">
    <property type="entry name" value="CDC48_domain_2-like_sf"/>
</dbReference>
<dbReference type="Proteomes" id="UP000694402">
    <property type="component" value="Unassembled WGS sequence"/>
</dbReference>
<dbReference type="InterPro" id="IPR039812">
    <property type="entry name" value="Vesicle-fus_ATPase"/>
</dbReference>
<dbReference type="PANTHER" id="PTHR23078">
    <property type="entry name" value="VESICULAR-FUSION PROTEIN NSF"/>
    <property type="match status" value="1"/>
</dbReference>
<dbReference type="PANTHER" id="PTHR23078:SF3">
    <property type="entry name" value="VESICLE-FUSING ATPASE"/>
    <property type="match status" value="1"/>
</dbReference>
<dbReference type="GeneTree" id="ENSGT00530000064085"/>
<keyword evidence="7 9" id="KW-0067">ATP-binding</keyword>
<dbReference type="InterPro" id="IPR003960">
    <property type="entry name" value="ATPase_AAA_CS"/>
</dbReference>
<dbReference type="Pfam" id="PF00004">
    <property type="entry name" value="AAA"/>
    <property type="match status" value="2"/>
</dbReference>
<keyword evidence="6 9" id="KW-0547">Nucleotide-binding</keyword>
<evidence type="ECO:0000256" key="4">
    <source>
        <dbReference type="ARBA" id="ARBA00022490"/>
    </source>
</evidence>
<dbReference type="CDD" id="cd19504">
    <property type="entry name" value="RecA-like_NSF-SEC18_r1-like"/>
    <property type="match status" value="1"/>
</dbReference>
<dbReference type="InterPro" id="IPR054419">
    <property type="entry name" value="NSF_ATPase_lid"/>
</dbReference>
<evidence type="ECO:0000256" key="3">
    <source>
        <dbReference type="ARBA" id="ARBA00022448"/>
    </source>
</evidence>
<dbReference type="InterPro" id="IPR027417">
    <property type="entry name" value="P-loop_NTPase"/>
</dbReference>
<reference evidence="12" key="2">
    <citation type="submission" date="2025-09" db="UniProtKB">
        <authorList>
            <consortium name="Ensembl"/>
        </authorList>
    </citation>
    <scope>IDENTIFICATION</scope>
</reference>
<evidence type="ECO:0000256" key="9">
    <source>
        <dbReference type="RuleBase" id="RU367045"/>
    </source>
</evidence>
<dbReference type="Pfam" id="PF02933">
    <property type="entry name" value="CDC48_2"/>
    <property type="match status" value="1"/>
</dbReference>
<dbReference type="AlphaFoldDB" id="A0A8C8JG14"/>
<gene>
    <name evidence="12" type="primary">LOC112223562</name>
</gene>
<dbReference type="Pfam" id="PF17862">
    <property type="entry name" value="AAA_lid_3"/>
    <property type="match status" value="1"/>
</dbReference>
<evidence type="ECO:0000256" key="2">
    <source>
        <dbReference type="ARBA" id="ARBA00006914"/>
    </source>
</evidence>
<dbReference type="Gene3D" id="1.10.8.60">
    <property type="match status" value="2"/>
</dbReference>
<accession>A0A8C8JG14</accession>
<name>A0A8C8JG14_ONCTS</name>
<comment type="similarity">
    <text evidence="2 9">Belongs to the AAA ATPase family.</text>
</comment>
<dbReference type="FunFam" id="1.10.8.60:FF:000026">
    <property type="entry name" value="vesicle-fusing ATPase isoform X1"/>
    <property type="match status" value="1"/>
</dbReference>
<evidence type="ECO:0000259" key="10">
    <source>
        <dbReference type="SMART" id="SM00382"/>
    </source>
</evidence>
<evidence type="ECO:0000256" key="6">
    <source>
        <dbReference type="ARBA" id="ARBA00022741"/>
    </source>
</evidence>
<evidence type="ECO:0000256" key="1">
    <source>
        <dbReference type="ARBA" id="ARBA00004496"/>
    </source>
</evidence>
<dbReference type="InterPro" id="IPR004201">
    <property type="entry name" value="Cdc48_dom2"/>
</dbReference>
<dbReference type="GO" id="GO:0046872">
    <property type="term" value="F:metal ion binding"/>
    <property type="evidence" value="ECO:0007669"/>
    <property type="project" value="UniProtKB-UniRule"/>
</dbReference>
<keyword evidence="9" id="KW-0479">Metal-binding</keyword>
<sequence length="740" mass="81626">CAVVSEKESQFEHHVTVRTTPTHKFVFTVKTHQSVVPGTIAFSLPQRKWAGISIGQDVEVTGYNFDKSKQCVGTMIVEIDFLQKKSVDSSPYDSDKMAAEFIQHFNSQAFSVGQQLVFSFCEKLFGLLIKDIEAMDPSILKGNAGSGKKHNIDIGLLLGNSQVVFEKAESSSLTLIGKAKTRESRQSIINPDWNFERMGIGGLDKEFSDIFRRAFASRVFPPDIVEQMGCKHVKGILLFGPPGCGKTLMARQIGKMLNAREPKVVNGPEILNKYVGESEANIRKLFADAEDEQKRLGANSGLHIIIFDEIDAICKQRGSMAGSTGVHDTVVNQLLSKIDGVEQLNNILVIGMTNRPDLIDEALLRPGRLEVKMEIGLPDEKGRVQILNIHTAKMRQFNLLGSDVDVSELAAETKNYSGAELEGLVRAAQSTAMNRHIKASATVEVDLEKAVNLQVHRDDFLASLDNDIKPAFGTNSEDYASYIMNGIIKWGDPVTAVLDDGELLVQQTKNSDRTPLVSVLLEGPPNSGKTALAAKIAEESQFPFIKICSPDKMIGHSEIAKCQAIKKIFEDAYKSQLSCVVVDDIERLLDYVPIGPRFSNLVLQALLVLLKKPPPKGRKLLIIGTTSRKDVLQEMEMLDAFSTTIHIPNISRGEQLVEALEMLGSFQEKERAAIAKAVKSQAVWIGIKKLTMVIEMAVQVTETKPRFLFQPMSAETCCTQTPCSADVTQTHTRVQILFPQ</sequence>
<dbReference type="SMART" id="SM01072">
    <property type="entry name" value="CDC48_2"/>
    <property type="match status" value="1"/>
</dbReference>
<dbReference type="Gene3D" id="3.10.330.10">
    <property type="match status" value="1"/>
</dbReference>
<organism evidence="12 13">
    <name type="scientific">Oncorhynchus tshawytscha</name>
    <name type="common">Chinook salmon</name>
    <name type="synonym">Salmo tshawytscha</name>
    <dbReference type="NCBI Taxonomy" id="74940"/>
    <lineage>
        <taxon>Eukaryota</taxon>
        <taxon>Metazoa</taxon>
        <taxon>Chordata</taxon>
        <taxon>Craniata</taxon>
        <taxon>Vertebrata</taxon>
        <taxon>Euteleostomi</taxon>
        <taxon>Actinopterygii</taxon>
        <taxon>Neopterygii</taxon>
        <taxon>Teleostei</taxon>
        <taxon>Protacanthopterygii</taxon>
        <taxon>Salmoniformes</taxon>
        <taxon>Salmonidae</taxon>
        <taxon>Salmoninae</taxon>
        <taxon>Oncorhynchus</taxon>
    </lineage>
</organism>
<dbReference type="InterPro" id="IPR009010">
    <property type="entry name" value="Asp_de-COase-like_dom_sf"/>
</dbReference>
<dbReference type="SUPFAM" id="SSF52540">
    <property type="entry name" value="P-loop containing nucleoside triphosphate hydrolases"/>
    <property type="match status" value="2"/>
</dbReference>
<keyword evidence="5" id="KW-0677">Repeat</keyword>
<keyword evidence="8 9" id="KW-0653">Protein transport</keyword>
<dbReference type="PROSITE" id="PS00674">
    <property type="entry name" value="AAA"/>
    <property type="match status" value="1"/>
</dbReference>
<comment type="function">
    <text evidence="9">Required for vesicle-mediated transport. Catalyzes the fusion of transport vesicles within the Golgi cisternae. Is also required for transport from the endoplasmic reticulum to the Golgi stack. Seems to function as a fusion protein required for the delivery of cargo proteins to all compartments of the Golgi stack independent of vesicle origin.</text>
</comment>
<comment type="cofactor">
    <cofactor evidence="9">
        <name>Mg(2+)</name>
        <dbReference type="ChEBI" id="CHEBI:18420"/>
    </cofactor>
    <text evidence="9">Binds 1 Mg(2+) ion per subunit.</text>
</comment>
<dbReference type="InterPro" id="IPR003959">
    <property type="entry name" value="ATPase_AAA_core"/>
</dbReference>
<feature type="domain" description="AAA+ ATPase" evidence="10">
    <location>
        <begin position="232"/>
        <end position="379"/>
    </location>
</feature>
<feature type="domain" description="AAA+ ATPase" evidence="10">
    <location>
        <begin position="515"/>
        <end position="651"/>
    </location>
</feature>
<dbReference type="FunFam" id="3.40.50.300:FF:000166">
    <property type="entry name" value="vesicle-fusing ATPase isoform X1"/>
    <property type="match status" value="1"/>
</dbReference>
<dbReference type="GO" id="GO:0016887">
    <property type="term" value="F:ATP hydrolysis activity"/>
    <property type="evidence" value="ECO:0007669"/>
    <property type="project" value="InterPro"/>
</dbReference>
<dbReference type="InterPro" id="IPR041569">
    <property type="entry name" value="AAA_lid_3"/>
</dbReference>
<evidence type="ECO:0000259" key="11">
    <source>
        <dbReference type="SMART" id="SM01072"/>
    </source>
</evidence>
<dbReference type="SMART" id="SM00382">
    <property type="entry name" value="AAA"/>
    <property type="match status" value="2"/>
</dbReference>
<keyword evidence="9" id="KW-0460">Magnesium</keyword>
<dbReference type="FunFam" id="3.10.330.10:FF:000003">
    <property type="entry name" value="vesicle-fusing ATPase isoform X1"/>
    <property type="match status" value="1"/>
</dbReference>
<dbReference type="EC" id="3.6.4.6" evidence="9"/>
<comment type="subcellular location">
    <subcellularLocation>
        <location evidence="1 9">Cytoplasm</location>
    </subcellularLocation>
</comment>
<dbReference type="GO" id="GO:0005795">
    <property type="term" value="C:Golgi stack"/>
    <property type="evidence" value="ECO:0007669"/>
    <property type="project" value="TreeGrafter"/>
</dbReference>
<dbReference type="Ensembl" id="ENSOTST00005100364.2">
    <property type="protein sequence ID" value="ENSOTSP00005092535.2"/>
    <property type="gene ID" value="ENSOTSG00005041578.2"/>
</dbReference>
<evidence type="ECO:0000256" key="8">
    <source>
        <dbReference type="ARBA" id="ARBA00022927"/>
    </source>
</evidence>
<feature type="domain" description="CDC48" evidence="11">
    <location>
        <begin position="91"/>
        <end position="163"/>
    </location>
</feature>
<proteinExistence type="inferred from homology"/>
<keyword evidence="4 9" id="KW-0963">Cytoplasm</keyword>
<dbReference type="GO" id="GO:0043001">
    <property type="term" value="P:Golgi to plasma membrane protein transport"/>
    <property type="evidence" value="ECO:0007669"/>
    <property type="project" value="TreeGrafter"/>
</dbReference>
<dbReference type="GO" id="GO:0035494">
    <property type="term" value="P:SNARE complex disassembly"/>
    <property type="evidence" value="ECO:0007669"/>
    <property type="project" value="InterPro"/>
</dbReference>
<dbReference type="InterPro" id="IPR003593">
    <property type="entry name" value="AAA+_ATPase"/>
</dbReference>
<comment type="catalytic activity">
    <reaction evidence="9">
        <text>ATP + H2O = ADP + phosphate + H(+)</text>
        <dbReference type="Rhea" id="RHEA:13065"/>
        <dbReference type="ChEBI" id="CHEBI:15377"/>
        <dbReference type="ChEBI" id="CHEBI:15378"/>
        <dbReference type="ChEBI" id="CHEBI:30616"/>
        <dbReference type="ChEBI" id="CHEBI:43474"/>
        <dbReference type="ChEBI" id="CHEBI:456216"/>
        <dbReference type="EC" id="3.6.4.6"/>
    </reaction>
</comment>
<protein>
    <recommendedName>
        <fullName evidence="9">Vesicle-fusing ATPase</fullName>
        <ecNumber evidence="9">3.6.4.6</ecNumber>
    </recommendedName>
</protein>